<protein>
    <submittedName>
        <fullName evidence="1">Uncharacterized protein</fullName>
    </submittedName>
</protein>
<evidence type="ECO:0000313" key="1">
    <source>
        <dbReference type="EMBL" id="MBN3968803.1"/>
    </source>
</evidence>
<dbReference type="Proteomes" id="UP000772591">
    <property type="component" value="Unassembled WGS sequence"/>
</dbReference>
<sequence length="149" mass="16890">MVDVAAVKQWIESAQYNQLMDLVKGELGFKVGDDQVAEILLKHDVNKMNSAGLSIQNLSECAHRKVEFCKYLSAKFSVIKGSENEQEGGGEDDQVLEELPFYKNFLNLHLIEFCILNVKPDFLEVYLKSIRIPNSKKYAAQLKKSFSSI</sequence>
<name>A0ABS3ANP2_9PSED</name>
<dbReference type="RefSeq" id="WP_205894291.1">
    <property type="nucleotide sequence ID" value="NZ_JADEVO010000084.1"/>
</dbReference>
<proteinExistence type="predicted"/>
<organism evidence="1 2">
    <name type="scientific">Pseudomonas gregormendelii</name>
    <dbReference type="NCBI Taxonomy" id="1628277"/>
    <lineage>
        <taxon>Bacteria</taxon>
        <taxon>Pseudomonadati</taxon>
        <taxon>Pseudomonadota</taxon>
        <taxon>Gammaproteobacteria</taxon>
        <taxon>Pseudomonadales</taxon>
        <taxon>Pseudomonadaceae</taxon>
        <taxon>Pseudomonas</taxon>
    </lineage>
</organism>
<reference evidence="1 2" key="1">
    <citation type="journal article" date="2021" name="Int. J. Syst. Evol. Microbiol.">
        <title>Pseudomonas piscium sp. nov., Pseudomonas pisciculturae sp. nov., Pseudomonas mucoides sp. nov. and Pseudomonas neuropathica sp. nov. isolated from rainbow trout.</title>
        <authorList>
            <person name="Duman M."/>
            <person name="Mulet M."/>
            <person name="Altun S."/>
            <person name="Saticioglu I.B."/>
            <person name="Gomila M."/>
            <person name="Lalucat J."/>
            <person name="Garcia-Valdes E."/>
        </authorList>
    </citation>
    <scope>NUCLEOTIDE SEQUENCE [LARGE SCALE GENOMIC DNA]</scope>
    <source>
        <strain evidence="1 2">LMG 28632</strain>
    </source>
</reference>
<keyword evidence="2" id="KW-1185">Reference proteome</keyword>
<accession>A0ABS3ANP2</accession>
<gene>
    <name evidence="1" type="ORF">IMW75_26535</name>
</gene>
<evidence type="ECO:0000313" key="2">
    <source>
        <dbReference type="Proteomes" id="UP000772591"/>
    </source>
</evidence>
<dbReference type="EMBL" id="JADEVO010000084">
    <property type="protein sequence ID" value="MBN3968803.1"/>
    <property type="molecule type" value="Genomic_DNA"/>
</dbReference>
<comment type="caution">
    <text evidence="1">The sequence shown here is derived from an EMBL/GenBank/DDBJ whole genome shotgun (WGS) entry which is preliminary data.</text>
</comment>